<reference evidence="1" key="1">
    <citation type="submission" date="2022-08" db="EMBL/GenBank/DDBJ databases">
        <title>Novel sulphate-reducing endosymbionts in the free-living metamonad Anaeramoeba.</title>
        <authorList>
            <person name="Jerlstrom-Hultqvist J."/>
            <person name="Cepicka I."/>
            <person name="Gallot-Lavallee L."/>
            <person name="Salas-Leiva D."/>
            <person name="Curtis B.A."/>
            <person name="Zahonova K."/>
            <person name="Pipaliya S."/>
            <person name="Dacks J."/>
            <person name="Roger A.J."/>
        </authorList>
    </citation>
    <scope>NUCLEOTIDE SEQUENCE</scope>
    <source>
        <strain evidence="1">Busselton2</strain>
    </source>
</reference>
<organism evidence="1 2">
    <name type="scientific">Anaeramoeba flamelloides</name>
    <dbReference type="NCBI Taxonomy" id="1746091"/>
    <lineage>
        <taxon>Eukaryota</taxon>
        <taxon>Metamonada</taxon>
        <taxon>Anaeramoebidae</taxon>
        <taxon>Anaeramoeba</taxon>
    </lineage>
</organism>
<gene>
    <name evidence="1" type="ORF">M0812_22839</name>
</gene>
<comment type="caution">
    <text evidence="1">The sequence shown here is derived from an EMBL/GenBank/DDBJ whole genome shotgun (WGS) entry which is preliminary data.</text>
</comment>
<sequence length="105" mass="12806">MEREYKEHIDTIKKKINKKFLKEIENTKPFYETEKKPLKPLNFFEKEEIEGQLKWIKNKSVKQFDKIFLYKKDTKKKRRSKIPAKLLKIHNNTAKNLPNLDKESK</sequence>
<accession>A0AAV7YLS4</accession>
<protein>
    <submittedName>
        <fullName evidence="1">Uncharacterized protein</fullName>
    </submittedName>
</protein>
<dbReference type="EMBL" id="JANTQA010000050">
    <property type="protein sequence ID" value="KAJ3430723.1"/>
    <property type="molecule type" value="Genomic_DNA"/>
</dbReference>
<evidence type="ECO:0000313" key="2">
    <source>
        <dbReference type="Proteomes" id="UP001146793"/>
    </source>
</evidence>
<name>A0AAV7YLS4_9EUKA</name>
<dbReference type="AlphaFoldDB" id="A0AAV7YLS4"/>
<dbReference type="Proteomes" id="UP001146793">
    <property type="component" value="Unassembled WGS sequence"/>
</dbReference>
<evidence type="ECO:0000313" key="1">
    <source>
        <dbReference type="EMBL" id="KAJ3430723.1"/>
    </source>
</evidence>
<proteinExistence type="predicted"/>